<dbReference type="AlphaFoldDB" id="A0AAD6UPY9"/>
<gene>
    <name evidence="2" type="ORF">GGX14DRAFT_408752</name>
</gene>
<feature type="region of interest" description="Disordered" evidence="1">
    <location>
        <begin position="334"/>
        <end position="353"/>
    </location>
</feature>
<feature type="region of interest" description="Disordered" evidence="1">
    <location>
        <begin position="160"/>
        <end position="235"/>
    </location>
</feature>
<reference evidence="2" key="1">
    <citation type="submission" date="2023-03" db="EMBL/GenBank/DDBJ databases">
        <title>Massive genome expansion in bonnet fungi (Mycena s.s.) driven by repeated elements and novel gene families across ecological guilds.</title>
        <authorList>
            <consortium name="Lawrence Berkeley National Laboratory"/>
            <person name="Harder C.B."/>
            <person name="Miyauchi S."/>
            <person name="Viragh M."/>
            <person name="Kuo A."/>
            <person name="Thoen E."/>
            <person name="Andreopoulos B."/>
            <person name="Lu D."/>
            <person name="Skrede I."/>
            <person name="Drula E."/>
            <person name="Henrissat B."/>
            <person name="Morin E."/>
            <person name="Kohler A."/>
            <person name="Barry K."/>
            <person name="LaButti K."/>
            <person name="Morin E."/>
            <person name="Salamov A."/>
            <person name="Lipzen A."/>
            <person name="Mereny Z."/>
            <person name="Hegedus B."/>
            <person name="Baldrian P."/>
            <person name="Stursova M."/>
            <person name="Weitz H."/>
            <person name="Taylor A."/>
            <person name="Grigoriev I.V."/>
            <person name="Nagy L.G."/>
            <person name="Martin F."/>
            <person name="Kauserud H."/>
        </authorList>
    </citation>
    <scope>NUCLEOTIDE SEQUENCE</scope>
    <source>
        <strain evidence="2">9144</strain>
    </source>
</reference>
<accession>A0AAD6UPY9</accession>
<name>A0AAD6UPY9_9AGAR</name>
<keyword evidence="3" id="KW-1185">Reference proteome</keyword>
<feature type="compositionally biased region" description="Basic residues" evidence="1">
    <location>
        <begin position="179"/>
        <end position="189"/>
    </location>
</feature>
<comment type="caution">
    <text evidence="2">The sequence shown here is derived from an EMBL/GenBank/DDBJ whole genome shotgun (WGS) entry which is preliminary data.</text>
</comment>
<evidence type="ECO:0000313" key="3">
    <source>
        <dbReference type="Proteomes" id="UP001219525"/>
    </source>
</evidence>
<organism evidence="2 3">
    <name type="scientific">Mycena pura</name>
    <dbReference type="NCBI Taxonomy" id="153505"/>
    <lineage>
        <taxon>Eukaryota</taxon>
        <taxon>Fungi</taxon>
        <taxon>Dikarya</taxon>
        <taxon>Basidiomycota</taxon>
        <taxon>Agaricomycotina</taxon>
        <taxon>Agaricomycetes</taxon>
        <taxon>Agaricomycetidae</taxon>
        <taxon>Agaricales</taxon>
        <taxon>Marasmiineae</taxon>
        <taxon>Mycenaceae</taxon>
        <taxon>Mycena</taxon>
    </lineage>
</organism>
<sequence length="353" mass="38039">MIAFSLAPPAPTPGPSSASMAAAHKMARVVHTLGERPVLVAHTPNPVSARDSNPVLTNSRQPVHVAHTLSPASARDGNRIGASRRTRKPFGLVLVILGAGRRMSVRQQRTGTALGGGRVAVRAAGRVFIRQRQRGHCVGRPAAAHAQDQSTSRPVLVAHAPSPASGWDSNWRATATHAQGRRQRTRSMRPPRTGACRDADVGTRAARRGRRQRAEGAEGAQTAQGVRGACRRREGHADDETHRSCGRVVDVQQHARGGERAAVCVHKAGDGVAIESGGGSHMRAKAWSRGAGGRKQISTWKWMRKSDTRSHTVPSVCVITLRIRSPTRSLKLWPKQEHREGSKEGDFVKQDVL</sequence>
<evidence type="ECO:0000313" key="2">
    <source>
        <dbReference type="EMBL" id="KAJ7189525.1"/>
    </source>
</evidence>
<evidence type="ECO:0000256" key="1">
    <source>
        <dbReference type="SAM" id="MobiDB-lite"/>
    </source>
</evidence>
<dbReference type="EMBL" id="JARJCW010000174">
    <property type="protein sequence ID" value="KAJ7189525.1"/>
    <property type="molecule type" value="Genomic_DNA"/>
</dbReference>
<protein>
    <submittedName>
        <fullName evidence="2">Uncharacterized protein</fullName>
    </submittedName>
</protein>
<feature type="compositionally biased region" description="Polar residues" evidence="1">
    <location>
        <begin position="167"/>
        <end position="177"/>
    </location>
</feature>
<proteinExistence type="predicted"/>
<dbReference type="Proteomes" id="UP001219525">
    <property type="component" value="Unassembled WGS sequence"/>
</dbReference>